<dbReference type="AlphaFoldDB" id="A0A6A4PP46"/>
<feature type="signal peptide" evidence="1">
    <location>
        <begin position="1"/>
        <end position="29"/>
    </location>
</feature>
<comment type="caution">
    <text evidence="2">The sequence shown here is derived from an EMBL/GenBank/DDBJ whole genome shotgun (WGS) entry which is preliminary data.</text>
</comment>
<keyword evidence="3" id="KW-1185">Reference proteome</keyword>
<sequence length="75" mass="8353">MTKFNVVLSKKAFLCSIFIFLIILHPGSSENKCCKDYVDNNCNDSSCNLKCVQENFCDNGVCKIRGGHKVCHCAC</sequence>
<evidence type="ECO:0000313" key="2">
    <source>
        <dbReference type="EMBL" id="KAE9603024.1"/>
    </source>
</evidence>
<evidence type="ECO:0008006" key="4">
    <source>
        <dbReference type="Google" id="ProtNLM"/>
    </source>
</evidence>
<protein>
    <recommendedName>
        <fullName evidence="4">Knottin, scorpion toxin</fullName>
    </recommendedName>
</protein>
<organism evidence="2 3">
    <name type="scientific">Lupinus albus</name>
    <name type="common">White lupine</name>
    <name type="synonym">Lupinus termis</name>
    <dbReference type="NCBI Taxonomy" id="3870"/>
    <lineage>
        <taxon>Eukaryota</taxon>
        <taxon>Viridiplantae</taxon>
        <taxon>Streptophyta</taxon>
        <taxon>Embryophyta</taxon>
        <taxon>Tracheophyta</taxon>
        <taxon>Spermatophyta</taxon>
        <taxon>Magnoliopsida</taxon>
        <taxon>eudicotyledons</taxon>
        <taxon>Gunneridae</taxon>
        <taxon>Pentapetalae</taxon>
        <taxon>rosids</taxon>
        <taxon>fabids</taxon>
        <taxon>Fabales</taxon>
        <taxon>Fabaceae</taxon>
        <taxon>Papilionoideae</taxon>
        <taxon>50 kb inversion clade</taxon>
        <taxon>genistoids sensu lato</taxon>
        <taxon>core genistoids</taxon>
        <taxon>Genisteae</taxon>
        <taxon>Lupinus</taxon>
    </lineage>
</organism>
<name>A0A6A4PP46_LUPAL</name>
<gene>
    <name evidence="2" type="ORF">Lalb_Chr12g0205881</name>
</gene>
<dbReference type="EMBL" id="WOCE01000012">
    <property type="protein sequence ID" value="KAE9603024.1"/>
    <property type="molecule type" value="Genomic_DNA"/>
</dbReference>
<accession>A0A6A4PP46</accession>
<reference evidence="3" key="1">
    <citation type="journal article" date="2020" name="Nat. Commun.">
        <title>Genome sequence of the cluster root forming white lupin.</title>
        <authorList>
            <person name="Hufnagel B."/>
            <person name="Marques A."/>
            <person name="Soriano A."/>
            <person name="Marques L."/>
            <person name="Divol F."/>
            <person name="Doumas P."/>
            <person name="Sallet E."/>
            <person name="Mancinotti D."/>
            <person name="Carrere S."/>
            <person name="Marande W."/>
            <person name="Arribat S."/>
            <person name="Keller J."/>
            <person name="Huneau C."/>
            <person name="Blein T."/>
            <person name="Aime D."/>
            <person name="Laguerre M."/>
            <person name="Taylor J."/>
            <person name="Schubert V."/>
            <person name="Nelson M."/>
            <person name="Geu-Flores F."/>
            <person name="Crespi M."/>
            <person name="Gallardo-Guerrero K."/>
            <person name="Delaux P.-M."/>
            <person name="Salse J."/>
            <person name="Berges H."/>
            <person name="Guyot R."/>
            <person name="Gouzy J."/>
            <person name="Peret B."/>
        </authorList>
    </citation>
    <scope>NUCLEOTIDE SEQUENCE [LARGE SCALE GENOMIC DNA]</scope>
    <source>
        <strain evidence="3">cv. Amiga</strain>
    </source>
</reference>
<dbReference type="Proteomes" id="UP000447434">
    <property type="component" value="Chromosome 12"/>
</dbReference>
<evidence type="ECO:0000256" key="1">
    <source>
        <dbReference type="SAM" id="SignalP"/>
    </source>
</evidence>
<keyword evidence="1" id="KW-0732">Signal</keyword>
<proteinExistence type="predicted"/>
<feature type="chain" id="PRO_5025674311" description="Knottin, scorpion toxin" evidence="1">
    <location>
        <begin position="30"/>
        <end position="75"/>
    </location>
</feature>
<evidence type="ECO:0000313" key="3">
    <source>
        <dbReference type="Proteomes" id="UP000447434"/>
    </source>
</evidence>